<evidence type="ECO:0000313" key="1">
    <source>
        <dbReference type="Proteomes" id="UP000887580"/>
    </source>
</evidence>
<dbReference type="WBParaSite" id="PS1159_v2.g4651.t1">
    <property type="protein sequence ID" value="PS1159_v2.g4651.t1"/>
    <property type="gene ID" value="PS1159_v2.g4651"/>
</dbReference>
<sequence length="283" mass="31930">MAAVAVRAVSREPLSSSSKENKIELNERPDDLGMNEEDEKLCDALNGLDFALRPTNLDSAEASESPSTNELFIDDGEEDEDSDGEEISPRSETLRILSSAEKRVAPNFQNSPLSISNLSFMDSSSGMDFLHEQLISSRKRLDDVPEFLSEPPPNKRSKHSERRRGRPRKEEISENEDLKTVAKRMYARAYRENMKSKFVEVEQQLNDLRREHAQIKASHKKLESLVEQCNFCSSSWALVKNMNIDPVVLRMAYDTLTNIKSPSASPSRSSSTKTPSEEDSIEC</sequence>
<accession>A0AC35GG02</accession>
<proteinExistence type="predicted"/>
<evidence type="ECO:0000313" key="2">
    <source>
        <dbReference type="WBParaSite" id="PS1159_v2.g4651.t1"/>
    </source>
</evidence>
<protein>
    <submittedName>
        <fullName evidence="2">BZIP domain-containing protein</fullName>
    </submittedName>
</protein>
<dbReference type="Proteomes" id="UP000887580">
    <property type="component" value="Unplaced"/>
</dbReference>
<name>A0AC35GG02_9BILA</name>
<reference evidence="2" key="1">
    <citation type="submission" date="2022-11" db="UniProtKB">
        <authorList>
            <consortium name="WormBaseParasite"/>
        </authorList>
    </citation>
    <scope>IDENTIFICATION</scope>
</reference>
<organism evidence="1 2">
    <name type="scientific">Panagrolaimus sp. PS1159</name>
    <dbReference type="NCBI Taxonomy" id="55785"/>
    <lineage>
        <taxon>Eukaryota</taxon>
        <taxon>Metazoa</taxon>
        <taxon>Ecdysozoa</taxon>
        <taxon>Nematoda</taxon>
        <taxon>Chromadorea</taxon>
        <taxon>Rhabditida</taxon>
        <taxon>Tylenchina</taxon>
        <taxon>Panagrolaimomorpha</taxon>
        <taxon>Panagrolaimoidea</taxon>
        <taxon>Panagrolaimidae</taxon>
        <taxon>Panagrolaimus</taxon>
    </lineage>
</organism>